<evidence type="ECO:0000313" key="1">
    <source>
        <dbReference type="Proteomes" id="UP000000437"/>
    </source>
</evidence>
<sequence>MTGCCNCTVAYVAVGLLSIGLLISLCLNVAFYLLRRKERKCRANENMYDYGDEALRRDSLQSYSRFEDDEMERQENPIYGNICLEGGGAFEMAEDVCYEQMSQASTVKHGLKVQQGDVSYASLDLTANKKRRKKRKYQKQAQTHQAQTHPQPSSQQNCLDQYPEDDSALPSRTSSLMVSRHSIYLNSHQVALEAEEREREREREKEMEREREREKEMERERDEDAETEFELHRNLHEGFDHSLGRSRQSLEQDSLQFES</sequence>
<organism evidence="1 2">
    <name type="scientific">Danio rerio</name>
    <name type="common">Zebrafish</name>
    <name type="synonym">Brachydanio rerio</name>
    <dbReference type="NCBI Taxonomy" id="7955"/>
    <lineage>
        <taxon>Eukaryota</taxon>
        <taxon>Metazoa</taxon>
        <taxon>Chordata</taxon>
        <taxon>Craniata</taxon>
        <taxon>Vertebrata</taxon>
        <taxon>Euteleostomi</taxon>
        <taxon>Actinopterygii</taxon>
        <taxon>Neopterygii</taxon>
        <taxon>Teleostei</taxon>
        <taxon>Ostariophysi</taxon>
        <taxon>Cypriniformes</taxon>
        <taxon>Danionidae</taxon>
        <taxon>Danioninae</taxon>
        <taxon>Danio</taxon>
    </lineage>
</organism>
<protein>
    <submittedName>
        <fullName evidence="2">Uncharacterized protein isoform X1</fullName>
    </submittedName>
</protein>
<reference evidence="2" key="1">
    <citation type="submission" date="2025-08" db="UniProtKB">
        <authorList>
            <consortium name="RefSeq"/>
        </authorList>
    </citation>
    <scope>IDENTIFICATION</scope>
    <source>
        <strain evidence="2">Tuebingen</strain>
        <tissue evidence="2">Fibroblasts and whole tissue</tissue>
    </source>
</reference>
<dbReference type="RefSeq" id="XP_073770843.1">
    <property type="nucleotide sequence ID" value="XM_073914742.1"/>
</dbReference>
<proteinExistence type="predicted"/>
<keyword evidence="1" id="KW-1185">Reference proteome</keyword>
<accession>A0AC58GM84</accession>
<dbReference type="Proteomes" id="UP000000437">
    <property type="component" value="Chromosome 10"/>
</dbReference>
<gene>
    <name evidence="2" type="primary">LOC101885675</name>
</gene>
<evidence type="ECO:0000313" key="2">
    <source>
        <dbReference type="RefSeq" id="XP_073770843.1"/>
    </source>
</evidence>
<name>A0AC58GM84_DANRE</name>